<evidence type="ECO:0000313" key="3">
    <source>
        <dbReference type="Proteomes" id="UP000003835"/>
    </source>
</evidence>
<dbReference type="Proteomes" id="UP000003835">
    <property type="component" value="Unassembled WGS sequence"/>
</dbReference>
<accession>B4VYL4</accession>
<feature type="domain" description="Restriction endonuclease type I HsdR N-terminal" evidence="1">
    <location>
        <begin position="106"/>
        <end position="170"/>
    </location>
</feature>
<dbReference type="GO" id="GO:0009035">
    <property type="term" value="F:type I site-specific deoxyribonuclease activity"/>
    <property type="evidence" value="ECO:0007669"/>
    <property type="project" value="UniProtKB-EC"/>
</dbReference>
<dbReference type="GO" id="GO:0009307">
    <property type="term" value="P:DNA restriction-modification system"/>
    <property type="evidence" value="ECO:0007669"/>
    <property type="project" value="UniProtKB-KW"/>
</dbReference>
<dbReference type="GO" id="GO:0005524">
    <property type="term" value="F:ATP binding"/>
    <property type="evidence" value="ECO:0007669"/>
    <property type="project" value="UniProtKB-KW"/>
</dbReference>
<dbReference type="HOGENOM" id="CLU_090272_0_0_3"/>
<dbReference type="AlphaFoldDB" id="B4VYL4"/>
<keyword evidence="3" id="KW-1185">Reference proteome</keyword>
<dbReference type="Pfam" id="PF04313">
    <property type="entry name" value="HSDR_N"/>
    <property type="match status" value="1"/>
</dbReference>
<name>B4VYL4_9CYAN</name>
<dbReference type="GO" id="GO:0003677">
    <property type="term" value="F:DNA binding"/>
    <property type="evidence" value="ECO:0007669"/>
    <property type="project" value="UniProtKB-KW"/>
</dbReference>
<evidence type="ECO:0000313" key="2">
    <source>
        <dbReference type="EMBL" id="EDX73066.1"/>
    </source>
</evidence>
<dbReference type="Gene3D" id="3.90.1570.30">
    <property type="match status" value="1"/>
</dbReference>
<dbReference type="EMBL" id="DS989860">
    <property type="protein sequence ID" value="EDX73066.1"/>
    <property type="molecule type" value="Genomic_DNA"/>
</dbReference>
<dbReference type="RefSeq" id="WP_006103867.1">
    <property type="nucleotide sequence ID" value="NZ_DS989860.1"/>
</dbReference>
<dbReference type="OrthoDB" id="511707at2"/>
<evidence type="ECO:0000259" key="1">
    <source>
        <dbReference type="Pfam" id="PF04313"/>
    </source>
</evidence>
<gene>
    <name evidence="2" type="ORF">MC7420_2684</name>
</gene>
<dbReference type="InterPro" id="IPR007409">
    <property type="entry name" value="Restrct_endonuc_type1_HsdR_N"/>
</dbReference>
<proteinExistence type="predicted"/>
<reference evidence="2 3" key="1">
    <citation type="submission" date="2008-07" db="EMBL/GenBank/DDBJ databases">
        <authorList>
            <person name="Tandeau de Marsac N."/>
            <person name="Ferriera S."/>
            <person name="Johnson J."/>
            <person name="Kravitz S."/>
            <person name="Beeson K."/>
            <person name="Sutton G."/>
            <person name="Rogers Y.-H."/>
            <person name="Friedman R."/>
            <person name="Frazier M."/>
            <person name="Venter J.C."/>
        </authorList>
    </citation>
    <scope>NUCLEOTIDE SEQUENCE [LARGE SCALE GENOMIC DNA]</scope>
    <source>
        <strain evidence="2 3">PCC 7420</strain>
    </source>
</reference>
<sequence length="211" mass="24512">MAQVIQASELTLHDVEEKFNLQQVEDEQFFGEWQGELPELTAAQKEWLDQVKADFLALEKYPVHEEIVKMVVLSPLLSLAGLFRYPFRPVAEKQVEIVVEEKDEVVRGRIDVLVLHQQLWVTVIESKSKRFSLSEALPQALFYMLNSPNLLQPTFGLVTNGSHFMFIKLIRQDMPQYGLSDELTLRRRGNELYQVLGVLKRWQQELINNNS</sequence>
<protein>
    <submittedName>
        <fullName evidence="2">Type I restriction enzyme R protein N terminal domain protein</fullName>
    </submittedName>
</protein>
<dbReference type="eggNOG" id="COG4096">
    <property type="taxonomic scope" value="Bacteria"/>
</dbReference>
<organism evidence="2 3">
    <name type="scientific">Coleofasciculus chthonoplastes PCC 7420</name>
    <dbReference type="NCBI Taxonomy" id="118168"/>
    <lineage>
        <taxon>Bacteria</taxon>
        <taxon>Bacillati</taxon>
        <taxon>Cyanobacteriota</taxon>
        <taxon>Cyanophyceae</taxon>
        <taxon>Coleofasciculales</taxon>
        <taxon>Coleofasciculaceae</taxon>
        <taxon>Coleofasciculus</taxon>
    </lineage>
</organism>